<dbReference type="AlphaFoldDB" id="A0AAW5RET3"/>
<gene>
    <name evidence="1" type="ORF">KTH64_13620</name>
</gene>
<organism evidence="1 2">
    <name type="scientific">Acinetobacter junii</name>
    <dbReference type="NCBI Taxonomy" id="40215"/>
    <lineage>
        <taxon>Bacteria</taxon>
        <taxon>Pseudomonadati</taxon>
        <taxon>Pseudomonadota</taxon>
        <taxon>Gammaproteobacteria</taxon>
        <taxon>Moraxellales</taxon>
        <taxon>Moraxellaceae</taxon>
        <taxon>Acinetobacter</taxon>
    </lineage>
</organism>
<name>A0AAW5RET3_ACIJU</name>
<proteinExistence type="predicted"/>
<dbReference type="SUPFAM" id="SSF52540">
    <property type="entry name" value="P-loop containing nucleoside triphosphate hydrolases"/>
    <property type="match status" value="1"/>
</dbReference>
<evidence type="ECO:0000313" key="2">
    <source>
        <dbReference type="Proteomes" id="UP001208534"/>
    </source>
</evidence>
<dbReference type="InterPro" id="IPR054787">
    <property type="entry name" value="TrlF_ATPase"/>
</dbReference>
<dbReference type="SUPFAM" id="SSF89550">
    <property type="entry name" value="PHP domain-like"/>
    <property type="match status" value="1"/>
</dbReference>
<dbReference type="InterPro" id="IPR027417">
    <property type="entry name" value="P-loop_NTPase"/>
</dbReference>
<dbReference type="NCBIfam" id="NF045780">
    <property type="entry name" value="TrlF_fam_ATP"/>
    <property type="match status" value="1"/>
</dbReference>
<reference evidence="1" key="1">
    <citation type="submission" date="2021-06" db="EMBL/GenBank/DDBJ databases">
        <title>Propagation of a rapidly emergent carbapenem-resistant Acinetobacter baumannii lineage by various extra-hospital transmission networks.</title>
        <authorList>
            <person name="Calix J."/>
        </authorList>
    </citation>
    <scope>NUCLEOTIDE SEQUENCE</scope>
    <source>
        <strain evidence="1">WU_MDCI_Aw63</strain>
    </source>
</reference>
<dbReference type="Proteomes" id="UP001208534">
    <property type="component" value="Unassembled WGS sequence"/>
</dbReference>
<accession>A0AAW5RET3</accession>
<sequence>MINRGSEWARWDLHVHTKGTAKNDQFTSSSIDEFFQIFFLRAIENEIKVIGITDYFNIENYKKAIEYQNQISQNTNFTEEQKEKIKKILIIPNIELRITPTTGRGSLINIHILFNPNILGDFEELFLTQANMVVDESLRFSLTRRGLIGLGKHHYSNITNDDEAYKKGIELFSLTHKDLVEILEKNKVLKENCLIFVANSTNDGVSGIRSHEDNLAQQQASASEVRNSIYRISDGLFSPKPSDLKYFLGKGADSIEEIIRKYGALKPCIHGCDAHTESKLFKPDNDQFCWIKAEPSFEGLKQILHEPETRVHIGPVAPELKNDYEVIDHIRLQSDNVFNDIIYFNPNLTSIIGGRSSGKSTLLQCLAKKLHPMALEGNINHLDELCQNFEIIWKDGNKDDSRQIEYFYQGHMYRKSKDEGVEEIVQKLLLQENPDLFDSFDRAKSTSKLKIAGELSTYFSRKEQIEQKRHSLLSMGKIEDVNAQIQILSEQINSYQTEDIAEQELKDHDLHKDQINSLNGEIEQINSLIGYLQKVQIDDFITFQNPFNNFQAYSKISQNFENTIINIRNFAESQKDTLTKDSHDLLLKAQGEAIQALEQIQLNSQFIKVSQFLSQSESLKPILQQKQQEENKARRIILTLDEIAQLENLNTHAVASVRQEWLSILNSYSDVIQEINTFSVSQDLVITASKIFETEHFQTWVKSCINQQSDKAQSYANQTITTEQELLALFDEITQSLIDETIKFKQGNTLEKFTKEFFDNTWFRFKYDVVYDGDNYNAMSQGKKAFVVLKMTLDCSNSKCPIIIDQPEDDLDNRAIFTELVTYLKDKKTQRQIILVTHNANVVVNADSELVIVANQHGSHSPNNHGKKFQYKYGSIECLLKNNDPNASTLDKKRIKDHICEILEGGDKAFKLREKKYNFI</sequence>
<evidence type="ECO:0008006" key="3">
    <source>
        <dbReference type="Google" id="ProtNLM"/>
    </source>
</evidence>
<dbReference type="EMBL" id="JAHPRE010000063">
    <property type="protein sequence ID" value="MCU4397964.1"/>
    <property type="molecule type" value="Genomic_DNA"/>
</dbReference>
<dbReference type="Gene3D" id="3.40.50.300">
    <property type="entry name" value="P-loop containing nucleotide triphosphate hydrolases"/>
    <property type="match status" value="2"/>
</dbReference>
<dbReference type="InterPro" id="IPR016195">
    <property type="entry name" value="Pol/histidinol_Pase-like"/>
</dbReference>
<comment type="caution">
    <text evidence="1">The sequence shown here is derived from an EMBL/GenBank/DDBJ whole genome shotgun (WGS) entry which is preliminary data.</text>
</comment>
<evidence type="ECO:0000313" key="1">
    <source>
        <dbReference type="EMBL" id="MCU4397964.1"/>
    </source>
</evidence>
<protein>
    <recommendedName>
        <fullName evidence="3">DNA repair protein</fullName>
    </recommendedName>
</protein>
<dbReference type="Gene3D" id="3.20.20.140">
    <property type="entry name" value="Metal-dependent hydrolases"/>
    <property type="match status" value="1"/>
</dbReference>
<dbReference type="RefSeq" id="WP_171492198.1">
    <property type="nucleotide sequence ID" value="NZ_BKFG01000007.1"/>
</dbReference>